<dbReference type="SUPFAM" id="SSF46785">
    <property type="entry name" value="Winged helix' DNA-binding domain"/>
    <property type="match status" value="1"/>
</dbReference>
<dbReference type="PROSITE" id="PS51118">
    <property type="entry name" value="HTH_HXLR"/>
    <property type="match status" value="1"/>
</dbReference>
<reference evidence="5 6" key="1">
    <citation type="submission" date="2016-10" db="EMBL/GenBank/DDBJ databases">
        <authorList>
            <person name="de Groot N.N."/>
        </authorList>
    </citation>
    <scope>NUCLEOTIDE SEQUENCE [LARGE SCALE GENOMIC DNA]</scope>
    <source>
        <strain evidence="5 6">DSM 19938</strain>
    </source>
</reference>
<dbReference type="Gene3D" id="1.10.10.10">
    <property type="entry name" value="Winged helix-like DNA-binding domain superfamily/Winged helix DNA-binding domain"/>
    <property type="match status" value="1"/>
</dbReference>
<evidence type="ECO:0000256" key="1">
    <source>
        <dbReference type="ARBA" id="ARBA00023015"/>
    </source>
</evidence>
<dbReference type="OrthoDB" id="8231503at2"/>
<evidence type="ECO:0000256" key="3">
    <source>
        <dbReference type="ARBA" id="ARBA00023163"/>
    </source>
</evidence>
<evidence type="ECO:0000313" key="6">
    <source>
        <dbReference type="Proteomes" id="UP000199532"/>
    </source>
</evidence>
<evidence type="ECO:0000313" key="5">
    <source>
        <dbReference type="EMBL" id="SEJ16336.1"/>
    </source>
</evidence>
<protein>
    <submittedName>
        <fullName evidence="5">Transcriptional regulator, HxlR family</fullName>
    </submittedName>
</protein>
<sequence length="127" mass="14299">MIKENLKKFELIEDCPVRSVLDRVGDKWSILVITILGECGTLRFNELNAVIGTISQKMLTVTLKTLEADGLISRKIYPQVPPRVEYSLTPLGESLLPAMSLLVDWALKNMPAIQASRKEYSQRKVLV</sequence>
<feature type="domain" description="HTH hxlR-type" evidence="4">
    <location>
        <begin position="15"/>
        <end position="114"/>
    </location>
</feature>
<accession>A0A1H6WKS0</accession>
<keyword evidence="1" id="KW-0805">Transcription regulation</keyword>
<dbReference type="Pfam" id="PF01638">
    <property type="entry name" value="HxlR"/>
    <property type="match status" value="1"/>
</dbReference>
<dbReference type="InterPro" id="IPR002577">
    <property type="entry name" value="HTH_HxlR"/>
</dbReference>
<dbReference type="RefSeq" id="WP_090337396.1">
    <property type="nucleotide sequence ID" value="NZ_FNXY01000005.1"/>
</dbReference>
<dbReference type="PANTHER" id="PTHR33204">
    <property type="entry name" value="TRANSCRIPTIONAL REGULATOR, MARR FAMILY"/>
    <property type="match status" value="1"/>
</dbReference>
<proteinExistence type="predicted"/>
<keyword evidence="6" id="KW-1185">Reference proteome</keyword>
<dbReference type="InterPro" id="IPR036388">
    <property type="entry name" value="WH-like_DNA-bd_sf"/>
</dbReference>
<keyword evidence="2" id="KW-0238">DNA-binding</keyword>
<organism evidence="5 6">
    <name type="scientific">Dyadobacter koreensis</name>
    <dbReference type="NCBI Taxonomy" id="408657"/>
    <lineage>
        <taxon>Bacteria</taxon>
        <taxon>Pseudomonadati</taxon>
        <taxon>Bacteroidota</taxon>
        <taxon>Cytophagia</taxon>
        <taxon>Cytophagales</taxon>
        <taxon>Spirosomataceae</taxon>
        <taxon>Dyadobacter</taxon>
    </lineage>
</organism>
<dbReference type="PANTHER" id="PTHR33204:SF39">
    <property type="entry name" value="TRANSCRIPTIONAL REGULATORY PROTEIN"/>
    <property type="match status" value="1"/>
</dbReference>
<gene>
    <name evidence="5" type="ORF">SAMN04487995_3551</name>
</gene>
<dbReference type="STRING" id="408657.SAMN04487995_3551"/>
<evidence type="ECO:0000256" key="2">
    <source>
        <dbReference type="ARBA" id="ARBA00023125"/>
    </source>
</evidence>
<dbReference type="Proteomes" id="UP000199532">
    <property type="component" value="Unassembled WGS sequence"/>
</dbReference>
<dbReference type="AlphaFoldDB" id="A0A1H6WKS0"/>
<keyword evidence="3" id="KW-0804">Transcription</keyword>
<evidence type="ECO:0000259" key="4">
    <source>
        <dbReference type="PROSITE" id="PS51118"/>
    </source>
</evidence>
<dbReference type="InterPro" id="IPR036390">
    <property type="entry name" value="WH_DNA-bd_sf"/>
</dbReference>
<name>A0A1H6WKS0_9BACT</name>
<dbReference type="GO" id="GO:0003677">
    <property type="term" value="F:DNA binding"/>
    <property type="evidence" value="ECO:0007669"/>
    <property type="project" value="UniProtKB-KW"/>
</dbReference>
<dbReference type="EMBL" id="FNXY01000005">
    <property type="protein sequence ID" value="SEJ16336.1"/>
    <property type="molecule type" value="Genomic_DNA"/>
</dbReference>